<dbReference type="Proteomes" id="UP000182190">
    <property type="component" value="Unassembled WGS sequence"/>
</dbReference>
<feature type="region of interest" description="Disordered" evidence="2">
    <location>
        <begin position="1"/>
        <end position="20"/>
    </location>
</feature>
<evidence type="ECO:0000313" key="4">
    <source>
        <dbReference type="EMBL" id="VXD10379.1"/>
    </source>
</evidence>
<dbReference type="OrthoDB" id="502668at2"/>
<evidence type="ECO:0000256" key="1">
    <source>
        <dbReference type="ARBA" id="ARBA00005381"/>
    </source>
</evidence>
<dbReference type="GO" id="GO:0006171">
    <property type="term" value="P:cAMP biosynthetic process"/>
    <property type="evidence" value="ECO:0007669"/>
    <property type="project" value="TreeGrafter"/>
</dbReference>
<dbReference type="SMART" id="SM00044">
    <property type="entry name" value="CYCc"/>
    <property type="match status" value="1"/>
</dbReference>
<keyword evidence="5" id="KW-1185">Reference proteome</keyword>
<comment type="similarity">
    <text evidence="1">Belongs to the adenylyl cyclase class-3 family.</text>
</comment>
<dbReference type="InterPro" id="IPR001054">
    <property type="entry name" value="A/G_cyclase"/>
</dbReference>
<feature type="domain" description="Guanylate cyclase" evidence="3">
    <location>
        <begin position="376"/>
        <end position="490"/>
    </location>
</feature>
<gene>
    <name evidence="4" type="ORF">PL9631_100041</name>
</gene>
<comment type="caution">
    <text evidence="4">The sequence shown here is derived from an EMBL/GenBank/DDBJ whole genome shotgun (WGS) entry which is preliminary data.</text>
</comment>
<dbReference type="AlphaFoldDB" id="A0A7Z9DX43"/>
<organism evidence="4 5">
    <name type="scientific">Planktothrix paucivesiculata PCC 9631</name>
    <dbReference type="NCBI Taxonomy" id="671071"/>
    <lineage>
        <taxon>Bacteria</taxon>
        <taxon>Bacillati</taxon>
        <taxon>Cyanobacteriota</taxon>
        <taxon>Cyanophyceae</taxon>
        <taxon>Oscillatoriophycideae</taxon>
        <taxon>Oscillatoriales</taxon>
        <taxon>Microcoleaceae</taxon>
        <taxon>Planktothrix</taxon>
    </lineage>
</organism>
<dbReference type="Pfam" id="PF00211">
    <property type="entry name" value="Guanylate_cyc"/>
    <property type="match status" value="1"/>
</dbReference>
<accession>A0A7Z9DX43</accession>
<dbReference type="PANTHER" id="PTHR43081:SF19">
    <property type="entry name" value="PH-SENSITIVE ADENYLATE CYCLASE RV1264"/>
    <property type="match status" value="1"/>
</dbReference>
<dbReference type="Gene3D" id="3.30.70.1230">
    <property type="entry name" value="Nucleotide cyclase"/>
    <property type="match status" value="1"/>
</dbReference>
<dbReference type="EMBL" id="CZCS02000002">
    <property type="protein sequence ID" value="VXD10379.1"/>
    <property type="molecule type" value="Genomic_DNA"/>
</dbReference>
<proteinExistence type="inferred from homology"/>
<dbReference type="CDD" id="cd07302">
    <property type="entry name" value="CHD"/>
    <property type="match status" value="1"/>
</dbReference>
<name>A0A7Z9DX43_9CYAN</name>
<sequence length="538" mass="61240">MSELHPRPQSTPNPSLNLEEPLGQVPLDSAFYIERFPIESDCYQTITKSGALIRVKAPRQMGKSSLLSRILNYGNQQGYQTAYLNFQSADSKFLSSLDQFLQWFCASLSDQLNLENKLGDYWKDDYLGSKSKSTNYLQRYLLAEISHAVVVGLDEVDQIFQYPEIATDFFALLRTWHEQGKNMPAWKKLRLAIAHSKEVYIPLHINQSPFNVGLPIELPELNELQVQDLIQRHQLNWQEAEVQQLMVILGGNPYLIRVALYEIARERLNLEQLIALAPTEEGPYYEHLRRHLLNLESDESLLTAFKQVVNCEQPIRIGSSEAFKLRSMGLVKIHGNLVEPLCNLYRDYFREHLPDHLSVTGVLARDQPPSHRILAAIVFTDVVNSTQLMVANQTQMLESLTRDFQWMRDICNRYEGQVLKSMGDGLLMYFNSAVQAVSCAQEIQKNLVRSATYLPSNQVLYHRIGIHLGDVFFSGDDVLGEGVNMAARLQGQAGMNGICISKTVYEVVKNHIPLQAEYIGLKPLKGFPEPVDLYQINP</sequence>
<dbReference type="Gene3D" id="3.40.50.300">
    <property type="entry name" value="P-loop containing nucleotide triphosphate hydrolases"/>
    <property type="match status" value="1"/>
</dbReference>
<dbReference type="SUPFAM" id="SSF52540">
    <property type="entry name" value="P-loop containing nucleoside triphosphate hydrolases"/>
    <property type="match status" value="1"/>
</dbReference>
<dbReference type="PROSITE" id="PS50125">
    <property type="entry name" value="GUANYLATE_CYCLASE_2"/>
    <property type="match status" value="1"/>
</dbReference>
<dbReference type="RefSeq" id="WP_083616096.1">
    <property type="nucleotide sequence ID" value="NZ_LR734982.1"/>
</dbReference>
<dbReference type="GO" id="GO:0035556">
    <property type="term" value="P:intracellular signal transduction"/>
    <property type="evidence" value="ECO:0007669"/>
    <property type="project" value="InterPro"/>
</dbReference>
<dbReference type="GO" id="GO:0004016">
    <property type="term" value="F:adenylate cyclase activity"/>
    <property type="evidence" value="ECO:0007669"/>
    <property type="project" value="UniProtKB-ARBA"/>
</dbReference>
<reference evidence="4" key="1">
    <citation type="submission" date="2019-10" db="EMBL/GenBank/DDBJ databases">
        <authorList>
            <consortium name="Genoscope - CEA"/>
            <person name="William W."/>
        </authorList>
    </citation>
    <scope>NUCLEOTIDE SEQUENCE [LARGE SCALE GENOMIC DNA]</scope>
    <source>
        <strain evidence="4">BBR_PRJEB10994</strain>
    </source>
</reference>
<dbReference type="Pfam" id="PF14516">
    <property type="entry name" value="AAA_35"/>
    <property type="match status" value="1"/>
</dbReference>
<dbReference type="InterPro" id="IPR050697">
    <property type="entry name" value="Adenylyl/Guanylyl_Cyclase_3/4"/>
</dbReference>
<evidence type="ECO:0000313" key="5">
    <source>
        <dbReference type="Proteomes" id="UP000182190"/>
    </source>
</evidence>
<evidence type="ECO:0000256" key="2">
    <source>
        <dbReference type="SAM" id="MobiDB-lite"/>
    </source>
</evidence>
<protein>
    <submittedName>
        <fullName evidence="4">Adenylate/guanylate cyclase</fullName>
    </submittedName>
</protein>
<dbReference type="PANTHER" id="PTHR43081">
    <property type="entry name" value="ADENYLATE CYCLASE, TERMINAL-DIFFERENTIATION SPECIFIC-RELATED"/>
    <property type="match status" value="1"/>
</dbReference>
<dbReference type="SUPFAM" id="SSF55073">
    <property type="entry name" value="Nucleotide cyclase"/>
    <property type="match status" value="1"/>
</dbReference>
<evidence type="ECO:0000259" key="3">
    <source>
        <dbReference type="PROSITE" id="PS50125"/>
    </source>
</evidence>
<dbReference type="InterPro" id="IPR027417">
    <property type="entry name" value="P-loop_NTPase"/>
</dbReference>
<dbReference type="InterPro" id="IPR029787">
    <property type="entry name" value="Nucleotide_cyclase"/>
</dbReference>